<dbReference type="GO" id="GO:0003677">
    <property type="term" value="F:DNA binding"/>
    <property type="evidence" value="ECO:0007669"/>
    <property type="project" value="UniProtKB-KW"/>
</dbReference>
<keyword evidence="1" id="KW-0238">DNA-binding</keyword>
<dbReference type="RefSeq" id="WP_349775232.1">
    <property type="nucleotide sequence ID" value="NZ_CP073633.1"/>
</dbReference>
<proteinExistence type="predicted"/>
<organism evidence="1 2">
    <name type="scientific">Methylorubrum extorquens</name>
    <name type="common">Methylobacterium dichloromethanicum</name>
    <name type="synonym">Methylobacterium extorquens</name>
    <dbReference type="NCBI Taxonomy" id="408"/>
    <lineage>
        <taxon>Bacteria</taxon>
        <taxon>Pseudomonadati</taxon>
        <taxon>Pseudomonadota</taxon>
        <taxon>Alphaproteobacteria</taxon>
        <taxon>Hyphomicrobiales</taxon>
        <taxon>Methylobacteriaceae</taxon>
        <taxon>Methylorubrum</taxon>
    </lineage>
</organism>
<reference evidence="1" key="1">
    <citation type="journal article" date="2022" name="Biotechnol. Bioprocess Eng.">
        <title>Pan-genome Analysis Reveals Comparative Genomic Features of Central Metabolic Pathways in Methylorubrum extorquens.</title>
        <authorList>
            <person name="Lee G.M."/>
            <person name="Scott-Nevros Z.K."/>
            <person name="Lee S.-M."/>
            <person name="Kim D."/>
        </authorList>
    </citation>
    <scope>NUCLEOTIDE SEQUENCE</scope>
    <source>
        <strain evidence="1">ATCC 55366</strain>
    </source>
</reference>
<accession>A0AAX3WMX0</accession>
<dbReference type="Proteomes" id="UP001223720">
    <property type="component" value="Chromosome"/>
</dbReference>
<evidence type="ECO:0000313" key="2">
    <source>
        <dbReference type="Proteomes" id="UP001223720"/>
    </source>
</evidence>
<protein>
    <submittedName>
        <fullName evidence="1">DNA-binding protein</fullName>
    </submittedName>
</protein>
<sequence>MLPGDGHEIGSRRSRTSRGGAPALVWLLAAACGAPGGASSAPRVASGAPRVEEACRPSASRDDRLAEIGPRGELRLASGHRAVLSGLRWPDEPALDAAARTWLHAFRGAPLVLTERGSEDRWGRRRADAIGIAGEAEPVDLAGGLVAAGLAYADAGEADTLCRPALRAVEAAPRAAGLGLWAGGPLAATDAAALSGRAGRFTVVEGRILHVGERSARTYLDFARRGEQGLTVTVQKRSWRILSEHGLSAATLKGRLVRIRGMVEIGRGPFIDLAGVDGIEVIEGERALRR</sequence>
<dbReference type="EMBL" id="CP073633">
    <property type="protein sequence ID" value="WHQ72766.1"/>
    <property type="molecule type" value="Genomic_DNA"/>
</dbReference>
<name>A0AAX3WMX0_METEX</name>
<evidence type="ECO:0000313" key="1">
    <source>
        <dbReference type="EMBL" id="WHQ72766.1"/>
    </source>
</evidence>
<dbReference type="InterPro" id="IPR035437">
    <property type="entry name" value="SNase_OB-fold_sf"/>
</dbReference>
<gene>
    <name evidence="1" type="ORF">KEC54_18200</name>
</gene>
<dbReference type="SUPFAM" id="SSF50199">
    <property type="entry name" value="Staphylococcal nuclease"/>
    <property type="match status" value="1"/>
</dbReference>
<dbReference type="AlphaFoldDB" id="A0AAX3WMX0"/>